<gene>
    <name evidence="3" type="ORF">OS889_08505</name>
</gene>
<feature type="compositionally biased region" description="Acidic residues" evidence="1">
    <location>
        <begin position="235"/>
        <end position="246"/>
    </location>
</feature>
<reference evidence="3 4" key="1">
    <citation type="submission" date="2024-08" db="EMBL/GenBank/DDBJ databases">
        <title>Halobellus sp. MBLA0158 whole genome sequence.</title>
        <authorList>
            <person name="Hwang C.Y."/>
            <person name="Cho E.-S."/>
            <person name="Seo M.-J."/>
        </authorList>
    </citation>
    <scope>NUCLEOTIDE SEQUENCE [LARGE SCALE GENOMIC DNA]</scope>
    <source>
        <strain evidence="3 4">MBLA0158</strain>
    </source>
</reference>
<dbReference type="AlphaFoldDB" id="A0ABD5MDH3"/>
<feature type="compositionally biased region" description="Low complexity" evidence="1">
    <location>
        <begin position="11"/>
        <end position="23"/>
    </location>
</feature>
<protein>
    <recommendedName>
        <fullName evidence="5">AI-2E family transporter</fullName>
    </recommendedName>
</protein>
<feature type="transmembrane region" description="Helical" evidence="2">
    <location>
        <begin position="182"/>
        <end position="201"/>
    </location>
</feature>
<evidence type="ECO:0000256" key="1">
    <source>
        <dbReference type="SAM" id="MobiDB-lite"/>
    </source>
</evidence>
<dbReference type="Pfam" id="PF24334">
    <property type="entry name" value="DUF7502"/>
    <property type="match status" value="1"/>
</dbReference>
<keyword evidence="4" id="KW-1185">Reference proteome</keyword>
<feature type="transmembrane region" description="Helical" evidence="2">
    <location>
        <begin position="44"/>
        <end position="66"/>
    </location>
</feature>
<feature type="region of interest" description="Disordered" evidence="1">
    <location>
        <begin position="212"/>
        <end position="290"/>
    </location>
</feature>
<accession>A0ABD5MDH3</accession>
<feature type="transmembrane region" description="Helical" evidence="2">
    <location>
        <begin position="98"/>
        <end position="120"/>
    </location>
</feature>
<dbReference type="EMBL" id="JBGNYA010000001">
    <property type="protein sequence ID" value="MFA1611043.1"/>
    <property type="molecule type" value="Genomic_DNA"/>
</dbReference>
<evidence type="ECO:0000256" key="2">
    <source>
        <dbReference type="SAM" id="Phobius"/>
    </source>
</evidence>
<sequence length="314" mass="32634">MSSEKLEESDGAIPAGADGSDADASTARVRDALAEVRREVRKAAAVYAVVDAALVALAANLLLSLFTPAALDAYLGLPGVAYAALRSVPLIGDVAPRAVQATSLVAVALGLATFAAEYLLRLREPLVEQFEAANPEVREALRTARDAVGDRSETPMARRLYDDVIARLESTSTGELVATRRVAVTVLLVVVVSLASVQVALVNPDLGGLLGPDDGAGIEQPEDDDLQDGDRILGDSEDVQAGDDLENITVTGSGEPIGDGATAPGGDGYGSGGGSGEFESQQAGFAGSERIEDAELVREYNLRIREIDDEETDT</sequence>
<keyword evidence="2" id="KW-1133">Transmembrane helix</keyword>
<dbReference type="Proteomes" id="UP001570511">
    <property type="component" value="Unassembled WGS sequence"/>
</dbReference>
<keyword evidence="2" id="KW-0472">Membrane</keyword>
<feature type="compositionally biased region" description="Gly residues" evidence="1">
    <location>
        <begin position="263"/>
        <end position="276"/>
    </location>
</feature>
<dbReference type="InterPro" id="IPR055925">
    <property type="entry name" value="DUF7502"/>
</dbReference>
<evidence type="ECO:0000313" key="3">
    <source>
        <dbReference type="EMBL" id="MFA1611043.1"/>
    </source>
</evidence>
<dbReference type="RefSeq" id="WP_372389029.1">
    <property type="nucleotide sequence ID" value="NZ_JBGNYA010000001.1"/>
</dbReference>
<name>A0ABD5MDH3_9EURY</name>
<feature type="region of interest" description="Disordered" evidence="1">
    <location>
        <begin position="1"/>
        <end position="23"/>
    </location>
</feature>
<keyword evidence="2" id="KW-0812">Transmembrane</keyword>
<comment type="caution">
    <text evidence="3">The sequence shown here is derived from an EMBL/GenBank/DDBJ whole genome shotgun (WGS) entry which is preliminary data.</text>
</comment>
<organism evidence="3 4">
    <name type="scientific">Halobellus rubicundus</name>
    <dbReference type="NCBI Taxonomy" id="2996466"/>
    <lineage>
        <taxon>Archaea</taxon>
        <taxon>Methanobacteriati</taxon>
        <taxon>Methanobacteriota</taxon>
        <taxon>Stenosarchaea group</taxon>
        <taxon>Halobacteria</taxon>
        <taxon>Halobacteriales</taxon>
        <taxon>Haloferacaceae</taxon>
        <taxon>Halobellus</taxon>
    </lineage>
</organism>
<proteinExistence type="predicted"/>
<evidence type="ECO:0008006" key="5">
    <source>
        <dbReference type="Google" id="ProtNLM"/>
    </source>
</evidence>
<evidence type="ECO:0000313" key="4">
    <source>
        <dbReference type="Proteomes" id="UP001570511"/>
    </source>
</evidence>